<feature type="transmembrane region" description="Helical" evidence="7">
    <location>
        <begin position="374"/>
        <end position="391"/>
    </location>
</feature>
<dbReference type="PANTHER" id="PTHR43266:SF2">
    <property type="entry name" value="MAJOR FACILITATOR SUPERFAMILY (MFS) PROFILE DOMAIN-CONTAINING PROTEIN"/>
    <property type="match status" value="1"/>
</dbReference>
<protein>
    <submittedName>
        <fullName evidence="9">MFS transporter</fullName>
    </submittedName>
</protein>
<evidence type="ECO:0000259" key="8">
    <source>
        <dbReference type="PROSITE" id="PS50850"/>
    </source>
</evidence>
<reference evidence="9 10" key="1">
    <citation type="submission" date="2022-04" db="EMBL/GenBank/DDBJ databases">
        <title>Gracilibacillus sp. isolated from saltern.</title>
        <authorList>
            <person name="Won M."/>
            <person name="Lee C.-M."/>
            <person name="Woen H.-Y."/>
            <person name="Kwon S.-W."/>
        </authorList>
    </citation>
    <scope>NUCLEOTIDE SEQUENCE [LARGE SCALE GENOMIC DNA]</scope>
    <source>
        <strain evidence="9 10">SSPM10-3</strain>
    </source>
</reference>
<dbReference type="InterPro" id="IPR036259">
    <property type="entry name" value="MFS_trans_sf"/>
</dbReference>
<feature type="transmembrane region" description="Helical" evidence="7">
    <location>
        <begin position="159"/>
        <end position="177"/>
    </location>
</feature>
<evidence type="ECO:0000256" key="3">
    <source>
        <dbReference type="ARBA" id="ARBA00022475"/>
    </source>
</evidence>
<dbReference type="RefSeq" id="WP_244746007.1">
    <property type="nucleotide sequence ID" value="NZ_CP095071.1"/>
</dbReference>
<dbReference type="EMBL" id="CP095071">
    <property type="protein sequence ID" value="UOQ85784.1"/>
    <property type="molecule type" value="Genomic_DNA"/>
</dbReference>
<dbReference type="PROSITE" id="PS50850">
    <property type="entry name" value="MFS"/>
    <property type="match status" value="1"/>
</dbReference>
<feature type="transmembrane region" description="Helical" evidence="7">
    <location>
        <begin position="303"/>
        <end position="328"/>
    </location>
</feature>
<feature type="domain" description="Major facilitator superfamily (MFS) profile" evidence="8">
    <location>
        <begin position="4"/>
        <end position="395"/>
    </location>
</feature>
<evidence type="ECO:0000313" key="9">
    <source>
        <dbReference type="EMBL" id="UOQ85784.1"/>
    </source>
</evidence>
<dbReference type="Proteomes" id="UP000831537">
    <property type="component" value="Chromosome"/>
</dbReference>
<sequence>MKHYAFLLLLGIGISNIGEWIYFLALNLIVLDMTSSPLAVTGLYLMKTIATLLTNLWAGSLIDRLNKRHLMICLDLFRALVIFLLLFTKDLTTIYSAVLIVNMSNAIFEPVSITYMTKLIPDTSRQQFNSILSLVTSGAFFIGPAISGLLFLISDPAMAILINAVALLFSGMITWMLPNVDMDQRKDSMNKTFSSKLLREDWHTVFTFSQKHKHIMGIYLLSSCVMVILPSGIDSLEVSFTKVVLSLSNSEYSILVSIAGMGIVVGAIINTLIGRKVAIYILIGAGTILVSIGYIIYAYSSSFVSASVGFFSLAFFISFANTGILTYFQYNIPVYMMGRIASMFQFLEAVLIMMVTTLIGVAAEKVSIQISVQLGGWMMTLLAIILVWSMYKGFSYAKWQE</sequence>
<keyword evidence="2" id="KW-0813">Transport</keyword>
<evidence type="ECO:0000256" key="7">
    <source>
        <dbReference type="SAM" id="Phobius"/>
    </source>
</evidence>
<accession>A0ABY4GNG8</accession>
<feature type="transmembrane region" description="Helical" evidence="7">
    <location>
        <begin position="37"/>
        <end position="58"/>
    </location>
</feature>
<dbReference type="Gene3D" id="1.20.1250.20">
    <property type="entry name" value="MFS general substrate transporter like domains"/>
    <property type="match status" value="1"/>
</dbReference>
<comment type="subcellular location">
    <subcellularLocation>
        <location evidence="1">Cell membrane</location>
        <topology evidence="1">Multi-pass membrane protein</topology>
    </subcellularLocation>
</comment>
<dbReference type="SUPFAM" id="SSF103473">
    <property type="entry name" value="MFS general substrate transporter"/>
    <property type="match status" value="1"/>
</dbReference>
<dbReference type="PANTHER" id="PTHR43266">
    <property type="entry name" value="MACROLIDE-EFFLUX PROTEIN"/>
    <property type="match status" value="1"/>
</dbReference>
<dbReference type="InterPro" id="IPR011701">
    <property type="entry name" value="MFS"/>
</dbReference>
<dbReference type="CDD" id="cd06173">
    <property type="entry name" value="MFS_MefA_like"/>
    <property type="match status" value="1"/>
</dbReference>
<dbReference type="InterPro" id="IPR020846">
    <property type="entry name" value="MFS_dom"/>
</dbReference>
<feature type="transmembrane region" description="Helical" evidence="7">
    <location>
        <begin position="277"/>
        <end position="297"/>
    </location>
</feature>
<keyword evidence="4 7" id="KW-0812">Transmembrane</keyword>
<feature type="transmembrane region" description="Helical" evidence="7">
    <location>
        <begin position="253"/>
        <end position="270"/>
    </location>
</feature>
<feature type="transmembrane region" description="Helical" evidence="7">
    <location>
        <begin position="7"/>
        <end position="31"/>
    </location>
</feature>
<dbReference type="Pfam" id="PF07690">
    <property type="entry name" value="MFS_1"/>
    <property type="match status" value="1"/>
</dbReference>
<evidence type="ECO:0000256" key="2">
    <source>
        <dbReference type="ARBA" id="ARBA00022448"/>
    </source>
</evidence>
<gene>
    <name evidence="9" type="ORF">MUN87_02430</name>
</gene>
<keyword evidence="6 7" id="KW-0472">Membrane</keyword>
<keyword evidence="10" id="KW-1185">Reference proteome</keyword>
<evidence type="ECO:0000256" key="6">
    <source>
        <dbReference type="ARBA" id="ARBA00023136"/>
    </source>
</evidence>
<dbReference type="InterPro" id="IPR022324">
    <property type="entry name" value="Bacilysin_exporter_BacE_put"/>
</dbReference>
<evidence type="ECO:0000256" key="1">
    <source>
        <dbReference type="ARBA" id="ARBA00004651"/>
    </source>
</evidence>
<feature type="transmembrane region" description="Helical" evidence="7">
    <location>
        <begin position="216"/>
        <end position="233"/>
    </location>
</feature>
<feature type="transmembrane region" description="Helical" evidence="7">
    <location>
        <begin position="340"/>
        <end position="362"/>
    </location>
</feature>
<evidence type="ECO:0000256" key="5">
    <source>
        <dbReference type="ARBA" id="ARBA00022989"/>
    </source>
</evidence>
<organism evidence="9 10">
    <name type="scientific">Gracilibacillus salinarum</name>
    <dbReference type="NCBI Taxonomy" id="2932255"/>
    <lineage>
        <taxon>Bacteria</taxon>
        <taxon>Bacillati</taxon>
        <taxon>Bacillota</taxon>
        <taxon>Bacilli</taxon>
        <taxon>Bacillales</taxon>
        <taxon>Bacillaceae</taxon>
        <taxon>Gracilibacillus</taxon>
    </lineage>
</organism>
<dbReference type="PRINTS" id="PR01988">
    <property type="entry name" value="EXPORTERBACE"/>
</dbReference>
<evidence type="ECO:0000313" key="10">
    <source>
        <dbReference type="Proteomes" id="UP000831537"/>
    </source>
</evidence>
<name>A0ABY4GNG8_9BACI</name>
<feature type="transmembrane region" description="Helical" evidence="7">
    <location>
        <begin position="128"/>
        <end position="153"/>
    </location>
</feature>
<keyword evidence="3" id="KW-1003">Cell membrane</keyword>
<proteinExistence type="predicted"/>
<keyword evidence="5 7" id="KW-1133">Transmembrane helix</keyword>
<evidence type="ECO:0000256" key="4">
    <source>
        <dbReference type="ARBA" id="ARBA00022692"/>
    </source>
</evidence>